<proteinExistence type="predicted"/>
<dbReference type="InterPro" id="IPR029044">
    <property type="entry name" value="Nucleotide-diphossugar_trans"/>
</dbReference>
<keyword evidence="5" id="KW-1185">Reference proteome</keyword>
<accession>A0ABP6L3U6</accession>
<reference evidence="5" key="1">
    <citation type="journal article" date="2019" name="Int. J. Syst. Evol. Microbiol.">
        <title>The Global Catalogue of Microorganisms (GCM) 10K type strain sequencing project: providing services to taxonomists for standard genome sequencing and annotation.</title>
        <authorList>
            <consortium name="The Broad Institute Genomics Platform"/>
            <consortium name="The Broad Institute Genome Sequencing Center for Infectious Disease"/>
            <person name="Wu L."/>
            <person name="Ma J."/>
        </authorList>
    </citation>
    <scope>NUCLEOTIDE SEQUENCE [LARGE SCALE GENOMIC DNA]</scope>
    <source>
        <strain evidence="5">JCM 3106</strain>
    </source>
</reference>
<dbReference type="Gene3D" id="3.90.550.10">
    <property type="entry name" value="Spore Coat Polysaccharide Biosynthesis Protein SpsA, Chain A"/>
    <property type="match status" value="1"/>
</dbReference>
<organism evidence="4 5">
    <name type="scientific">Streptosporangium longisporum</name>
    <dbReference type="NCBI Taxonomy" id="46187"/>
    <lineage>
        <taxon>Bacteria</taxon>
        <taxon>Bacillati</taxon>
        <taxon>Actinomycetota</taxon>
        <taxon>Actinomycetes</taxon>
        <taxon>Streptosporangiales</taxon>
        <taxon>Streptosporangiaceae</taxon>
        <taxon>Streptosporangium</taxon>
    </lineage>
</organism>
<dbReference type="Pfam" id="PF12804">
    <property type="entry name" value="NTP_transf_3"/>
    <property type="match status" value="1"/>
</dbReference>
<feature type="domain" description="MobA-like NTP transferase" evidence="3">
    <location>
        <begin position="7"/>
        <end position="189"/>
    </location>
</feature>
<dbReference type="PANTHER" id="PTHR19136:SF81">
    <property type="entry name" value="MOLYBDENUM COFACTOR GUANYLYLTRANSFERASE"/>
    <property type="match status" value="1"/>
</dbReference>
<evidence type="ECO:0000256" key="1">
    <source>
        <dbReference type="ARBA" id="ARBA00022679"/>
    </source>
</evidence>
<comment type="caution">
    <text evidence="4">The sequence shown here is derived from an EMBL/GenBank/DDBJ whole genome shotgun (WGS) entry which is preliminary data.</text>
</comment>
<protein>
    <recommendedName>
        <fullName evidence="3">MobA-like NTP transferase domain-containing protein</fullName>
    </recommendedName>
</protein>
<dbReference type="RefSeq" id="WP_344903178.1">
    <property type="nucleotide sequence ID" value="NZ_BAAAWD010000019.1"/>
</dbReference>
<evidence type="ECO:0000313" key="5">
    <source>
        <dbReference type="Proteomes" id="UP001499930"/>
    </source>
</evidence>
<feature type="region of interest" description="Disordered" evidence="2">
    <location>
        <begin position="207"/>
        <end position="248"/>
    </location>
</feature>
<feature type="compositionally biased region" description="Basic and acidic residues" evidence="2">
    <location>
        <begin position="115"/>
        <end position="129"/>
    </location>
</feature>
<evidence type="ECO:0000256" key="2">
    <source>
        <dbReference type="SAM" id="MobiDB-lite"/>
    </source>
</evidence>
<dbReference type="SUPFAM" id="SSF53448">
    <property type="entry name" value="Nucleotide-diphospho-sugar transferases"/>
    <property type="match status" value="1"/>
</dbReference>
<keyword evidence="1" id="KW-0808">Transferase</keyword>
<evidence type="ECO:0000259" key="3">
    <source>
        <dbReference type="Pfam" id="PF12804"/>
    </source>
</evidence>
<dbReference type="InterPro" id="IPR025877">
    <property type="entry name" value="MobA-like_NTP_Trfase"/>
</dbReference>
<evidence type="ECO:0000313" key="4">
    <source>
        <dbReference type="EMBL" id="GAA3030319.1"/>
    </source>
</evidence>
<dbReference type="Proteomes" id="UP001499930">
    <property type="component" value="Unassembled WGS sequence"/>
</dbReference>
<sequence>MTIRYDACVLAGGLARRLDGRDKPGLRVSGRPLVESVAAAVSSAERLVIVGPSRPGLPRAVFRREDPPGGGPVPALRAGLAEMTAPWTALLAADLPFLTAGHVTALLEAAAGRPGTEEPEGRGARERSAGEPGAGEAVREPAPGRSSAAGAVLLDDEGREQWLAGVWRTESLARALARYEGRSLRGLLAPLSPITLHLPGRPWFDCDTMDDLQRARATEPGSDGEDANPSRAPRERHPHGTATPADEE</sequence>
<name>A0ABP6L3U6_9ACTN</name>
<dbReference type="PANTHER" id="PTHR19136">
    <property type="entry name" value="MOLYBDENUM COFACTOR GUANYLYLTRANSFERASE"/>
    <property type="match status" value="1"/>
</dbReference>
<feature type="region of interest" description="Disordered" evidence="2">
    <location>
        <begin position="111"/>
        <end position="146"/>
    </location>
</feature>
<gene>
    <name evidence="4" type="ORF">GCM10017559_66270</name>
</gene>
<dbReference type="EMBL" id="BAAAWD010000019">
    <property type="protein sequence ID" value="GAA3030319.1"/>
    <property type="molecule type" value="Genomic_DNA"/>
</dbReference>